<keyword evidence="8" id="KW-0677">Repeat</keyword>
<evidence type="ECO:0000256" key="14">
    <source>
        <dbReference type="PROSITE-ProRule" id="PRU00221"/>
    </source>
</evidence>
<keyword evidence="6" id="KW-0813">Transport</keyword>
<evidence type="ECO:0000256" key="10">
    <source>
        <dbReference type="ARBA" id="ARBA00022838"/>
    </source>
</evidence>
<evidence type="ECO:0000256" key="1">
    <source>
        <dbReference type="ARBA" id="ARBA00002483"/>
    </source>
</evidence>
<name>A0A3Q4G710_NEOBR</name>
<evidence type="ECO:0000313" key="15">
    <source>
        <dbReference type="Ensembl" id="ENSNBRP00000004126.1"/>
    </source>
</evidence>
<evidence type="ECO:0008006" key="17">
    <source>
        <dbReference type="Google" id="ProtNLM"/>
    </source>
</evidence>
<dbReference type="SMART" id="SM00320">
    <property type="entry name" value="WD40"/>
    <property type="match status" value="2"/>
</dbReference>
<dbReference type="GO" id="GO:0007059">
    <property type="term" value="P:chromosome segregation"/>
    <property type="evidence" value="ECO:0007669"/>
    <property type="project" value="UniProtKB-KW"/>
</dbReference>
<keyword evidence="7 14" id="KW-0853">WD repeat</keyword>
<dbReference type="GO" id="GO:1904263">
    <property type="term" value="P:positive regulation of TORC1 signaling"/>
    <property type="evidence" value="ECO:0007669"/>
    <property type="project" value="TreeGrafter"/>
</dbReference>
<keyword evidence="16" id="KW-1185">Reference proteome</keyword>
<dbReference type="Pfam" id="PF00400">
    <property type="entry name" value="WD40"/>
    <property type="match status" value="2"/>
</dbReference>
<dbReference type="GeneTree" id="ENSGT00940000153393"/>
<dbReference type="InterPro" id="IPR015943">
    <property type="entry name" value="WD40/YVTN_repeat-like_dom_sf"/>
</dbReference>
<evidence type="ECO:0000256" key="12">
    <source>
        <dbReference type="ARBA" id="ARBA00023228"/>
    </source>
</evidence>
<accession>A0A3Q4G710</accession>
<dbReference type="InterPro" id="IPR036322">
    <property type="entry name" value="WD40_repeat_dom_sf"/>
</dbReference>
<keyword evidence="13" id="KW-0539">Nucleus</keyword>
<dbReference type="GO" id="GO:0031080">
    <property type="term" value="C:nuclear pore outer ring"/>
    <property type="evidence" value="ECO:0007669"/>
    <property type="project" value="TreeGrafter"/>
</dbReference>
<dbReference type="Proteomes" id="UP000261580">
    <property type="component" value="Unassembled WGS sequence"/>
</dbReference>
<comment type="function">
    <text evidence="1">Component of the Nup107-160 subcomplex of the nuclear pore complex (NPC). The Nup107-160 subcomplex is required for the assembly of a functional NPC. The Nup107-160 subcomplex is also required for normal kinetochore microtubule attachment, mitotic progression and chromosome segregation. This subunit plays a role in recruitment of the Nup107-160 subcomplex to the kinetochore.</text>
</comment>
<dbReference type="AlphaFoldDB" id="A0A3Q4G710"/>
<feature type="repeat" description="WD" evidence="14">
    <location>
        <begin position="43"/>
        <end position="77"/>
    </location>
</feature>
<dbReference type="GO" id="GO:0005198">
    <property type="term" value="F:structural molecule activity"/>
    <property type="evidence" value="ECO:0007669"/>
    <property type="project" value="InterPro"/>
</dbReference>
<keyword evidence="12" id="KW-0458">Lysosome</keyword>
<dbReference type="GO" id="GO:0015031">
    <property type="term" value="P:protein transport"/>
    <property type="evidence" value="ECO:0007669"/>
    <property type="project" value="UniProtKB-KW"/>
</dbReference>
<dbReference type="STRING" id="32507.ENSNBRP00000004126"/>
<evidence type="ECO:0000256" key="3">
    <source>
        <dbReference type="ARBA" id="ARBA00004629"/>
    </source>
</evidence>
<sequence>MFVARSIAADHKDLIHDVSYDFHGRRMATCSSDQSVKVSSLVLVAHDGSVWRVTWAHPEFGQVLASCSFDRTAAVWEEIVGESNDKQRGLSHWVSTLALHFPFNITVY</sequence>
<reference evidence="15" key="1">
    <citation type="submission" date="2025-08" db="UniProtKB">
        <authorList>
            <consortium name="Ensembl"/>
        </authorList>
    </citation>
    <scope>IDENTIFICATION</scope>
</reference>
<dbReference type="InterPro" id="IPR001680">
    <property type="entry name" value="WD40_rpt"/>
</dbReference>
<dbReference type="Ensembl" id="ENSNBRT00000004260.1">
    <property type="protein sequence ID" value="ENSNBRP00000004126.1"/>
    <property type="gene ID" value="ENSNBRG00000003290.1"/>
</dbReference>
<keyword evidence="11" id="KW-0653">Protein transport</keyword>
<dbReference type="Gene3D" id="2.130.10.10">
    <property type="entry name" value="YVTN repeat-like/Quinoprotein amine dehydrogenase"/>
    <property type="match status" value="1"/>
</dbReference>
<organism evidence="15 16">
    <name type="scientific">Neolamprologus brichardi</name>
    <name type="common">Fairy cichlid</name>
    <name type="synonym">Lamprologus brichardi</name>
    <dbReference type="NCBI Taxonomy" id="32507"/>
    <lineage>
        <taxon>Eukaryota</taxon>
        <taxon>Metazoa</taxon>
        <taxon>Chordata</taxon>
        <taxon>Craniata</taxon>
        <taxon>Vertebrata</taxon>
        <taxon>Euteleostomi</taxon>
        <taxon>Actinopterygii</taxon>
        <taxon>Neopterygii</taxon>
        <taxon>Teleostei</taxon>
        <taxon>Neoteleostei</taxon>
        <taxon>Acanthomorphata</taxon>
        <taxon>Ovalentaria</taxon>
        <taxon>Cichlomorphae</taxon>
        <taxon>Cichliformes</taxon>
        <taxon>Cichlidae</taxon>
        <taxon>African cichlids</taxon>
        <taxon>Pseudocrenilabrinae</taxon>
        <taxon>Lamprologini</taxon>
        <taxon>Neolamprologus</taxon>
    </lineage>
</organism>
<comment type="subcellular location">
    <subcellularLocation>
        <location evidence="3">Chromosome</location>
        <location evidence="3">Centromere</location>
        <location evidence="3">Kinetochore</location>
    </subcellularLocation>
    <subcellularLocation>
        <location evidence="4">Lysosome membrane</location>
    </subcellularLocation>
    <subcellularLocation>
        <location evidence="2">Nucleus envelope</location>
    </subcellularLocation>
</comment>
<dbReference type="GO" id="GO:0034198">
    <property type="term" value="P:cellular response to amino acid starvation"/>
    <property type="evidence" value="ECO:0007669"/>
    <property type="project" value="TreeGrafter"/>
</dbReference>
<evidence type="ECO:0000256" key="13">
    <source>
        <dbReference type="ARBA" id="ARBA00023242"/>
    </source>
</evidence>
<evidence type="ECO:0000256" key="2">
    <source>
        <dbReference type="ARBA" id="ARBA00004259"/>
    </source>
</evidence>
<evidence type="ECO:0000256" key="11">
    <source>
        <dbReference type="ARBA" id="ARBA00022927"/>
    </source>
</evidence>
<proteinExistence type="inferred from homology"/>
<protein>
    <recommendedName>
        <fullName evidence="17">SEH1 like nucleoporin</fullName>
    </recommendedName>
</protein>
<dbReference type="Bgee" id="ENSNBRG00000003290">
    <property type="expression patterns" value="Expressed in skeletal muscle tissue and 6 other cell types or tissues"/>
</dbReference>
<evidence type="ECO:0000256" key="5">
    <source>
        <dbReference type="ARBA" id="ARBA00010102"/>
    </source>
</evidence>
<evidence type="ECO:0000256" key="4">
    <source>
        <dbReference type="ARBA" id="ARBA00004656"/>
    </source>
</evidence>
<dbReference type="GO" id="GO:0035859">
    <property type="term" value="C:Seh1-associated complex"/>
    <property type="evidence" value="ECO:0007669"/>
    <property type="project" value="TreeGrafter"/>
</dbReference>
<dbReference type="InterPro" id="IPR037363">
    <property type="entry name" value="Sec13/Seh1_fam"/>
</dbReference>
<evidence type="ECO:0000256" key="6">
    <source>
        <dbReference type="ARBA" id="ARBA00022448"/>
    </source>
</evidence>
<dbReference type="PANTHER" id="PTHR11024:SF3">
    <property type="entry name" value="NUCLEOPORIN SEH1"/>
    <property type="match status" value="1"/>
</dbReference>
<reference evidence="15" key="2">
    <citation type="submission" date="2025-09" db="UniProtKB">
        <authorList>
            <consortium name="Ensembl"/>
        </authorList>
    </citation>
    <scope>IDENTIFICATION</scope>
</reference>
<evidence type="ECO:0000256" key="8">
    <source>
        <dbReference type="ARBA" id="ARBA00022737"/>
    </source>
</evidence>
<keyword evidence="9" id="KW-0159">Chromosome partition</keyword>
<dbReference type="GO" id="GO:0000776">
    <property type="term" value="C:kinetochore"/>
    <property type="evidence" value="ECO:0007669"/>
    <property type="project" value="UniProtKB-KW"/>
</dbReference>
<comment type="similarity">
    <text evidence="5">Belongs to the WD repeat SEC13 family.</text>
</comment>
<evidence type="ECO:0000256" key="9">
    <source>
        <dbReference type="ARBA" id="ARBA00022829"/>
    </source>
</evidence>
<evidence type="ECO:0000256" key="7">
    <source>
        <dbReference type="ARBA" id="ARBA00022574"/>
    </source>
</evidence>
<evidence type="ECO:0000313" key="16">
    <source>
        <dbReference type="Proteomes" id="UP000261580"/>
    </source>
</evidence>
<dbReference type="GO" id="GO:0005765">
    <property type="term" value="C:lysosomal membrane"/>
    <property type="evidence" value="ECO:0007669"/>
    <property type="project" value="UniProtKB-SubCell"/>
</dbReference>
<dbReference type="PROSITE" id="PS50082">
    <property type="entry name" value="WD_REPEATS_2"/>
    <property type="match status" value="1"/>
</dbReference>
<dbReference type="SUPFAM" id="SSF50978">
    <property type="entry name" value="WD40 repeat-like"/>
    <property type="match status" value="1"/>
</dbReference>
<dbReference type="PANTHER" id="PTHR11024">
    <property type="entry name" value="NUCLEAR PORE COMPLEX PROTEIN SEC13 / SEH1 FAMILY MEMBER"/>
    <property type="match status" value="1"/>
</dbReference>
<keyword evidence="10" id="KW-0995">Kinetochore</keyword>